<protein>
    <submittedName>
        <fullName evidence="2">Uncharacterized protein</fullName>
    </submittedName>
</protein>
<keyword evidence="1" id="KW-1133">Transmembrane helix</keyword>
<proteinExistence type="predicted"/>
<dbReference type="RefSeq" id="WP_114985368.1">
    <property type="nucleotide sequence ID" value="NZ_CP027806.1"/>
</dbReference>
<evidence type="ECO:0000313" key="2">
    <source>
        <dbReference type="EMBL" id="AXJ02248.1"/>
    </source>
</evidence>
<accession>A0A345UP46</accession>
<feature type="transmembrane region" description="Helical" evidence="1">
    <location>
        <begin position="18"/>
        <end position="39"/>
    </location>
</feature>
<keyword evidence="3" id="KW-1185">Reference proteome</keyword>
<dbReference type="OrthoDB" id="821805at2"/>
<dbReference type="Proteomes" id="UP000254808">
    <property type="component" value="Chromosome"/>
</dbReference>
<organism evidence="2 3">
    <name type="scientific">Cyclonatronum proteinivorum</name>
    <dbReference type="NCBI Taxonomy" id="1457365"/>
    <lineage>
        <taxon>Bacteria</taxon>
        <taxon>Pseudomonadati</taxon>
        <taxon>Balneolota</taxon>
        <taxon>Balneolia</taxon>
        <taxon>Balneolales</taxon>
        <taxon>Cyclonatronaceae</taxon>
        <taxon>Cyclonatronum</taxon>
    </lineage>
</organism>
<sequence>MIGTYETGKGGKSRPRSFWLLLLLEMSTIIVAVMLGFWVNEWRENRQHQAQVEEAKYRVASELNYNHPRMAMLYSYYDLILRNIEARIANDPDFNPMTSYGYQIEDFRGAMPPLLRSSTFHMLLNSGILAHFDVETADDIAFIYNMQRIIETLDQAILSSVSDDTGFTRIATIRHTFGLFTELIPIVLATYEVHGLKHFAAHGFRNEIEHERLREAIAFQMAEFQ</sequence>
<gene>
    <name evidence="2" type="ORF">CYPRO_3011</name>
</gene>
<evidence type="ECO:0000256" key="1">
    <source>
        <dbReference type="SAM" id="Phobius"/>
    </source>
</evidence>
<dbReference type="EMBL" id="CP027806">
    <property type="protein sequence ID" value="AXJ02248.1"/>
    <property type="molecule type" value="Genomic_DNA"/>
</dbReference>
<evidence type="ECO:0000313" key="3">
    <source>
        <dbReference type="Proteomes" id="UP000254808"/>
    </source>
</evidence>
<keyword evidence="1" id="KW-0472">Membrane</keyword>
<name>A0A345UP46_9BACT</name>
<reference evidence="2 3" key="1">
    <citation type="submission" date="2018-03" db="EMBL/GenBank/DDBJ databases">
        <title>Phenotypic and genomic properties of Cyclonatronum proteinivorum gen. nov., sp. nov., a haloalkaliphilic bacteroidete from soda lakes possessing Na+-translocating rhodopsin.</title>
        <authorList>
            <person name="Toshchakov S.V."/>
            <person name="Korzhenkov A."/>
            <person name="Samarov N.I."/>
            <person name="Kublanov I.V."/>
            <person name="Muntyan M.S."/>
            <person name="Sorokin D.Y."/>
        </authorList>
    </citation>
    <scope>NUCLEOTIDE SEQUENCE [LARGE SCALE GENOMIC DNA]</scope>
    <source>
        <strain evidence="2 3">Omega</strain>
    </source>
</reference>
<dbReference type="KEGG" id="cprv:CYPRO_3011"/>
<keyword evidence="1" id="KW-0812">Transmembrane</keyword>
<dbReference type="AlphaFoldDB" id="A0A345UP46"/>